<evidence type="ECO:0008006" key="4">
    <source>
        <dbReference type="Google" id="ProtNLM"/>
    </source>
</evidence>
<sequence>MTLLITITISLLYARSGDSSYCTAACLTKFQKVVLATTGATDTSSLMAPFHQIIGTSDDNDQAYRQFRTLCHAVKHWDTCIKSCSNDNAKAVFLSSMEQWKKFCAVMQNNEYLYCEREYRQQVKRNCEVYLPPTYSVAIFCKSLEKYRNCSDRYKYRCSDAALQIKNEIEEAVQNSFSKLIRLAGNRIRLPDKCNMWQNNHRHRGKHVRGEVLHRTNLLITTTPTLTTTTTTTTESPGSCVNCNCVDAKCDTTLEESYTTAEILDTSNSELLIKSYPHVSIHHIIGIILFIYLY</sequence>
<feature type="chain" id="PRO_5035946073" description="DUF19 domain-containing protein" evidence="1">
    <location>
        <begin position="20"/>
        <end position="294"/>
    </location>
</feature>
<evidence type="ECO:0000256" key="1">
    <source>
        <dbReference type="SAM" id="SignalP"/>
    </source>
</evidence>
<accession>A0A8S1EJD5</accession>
<keyword evidence="3" id="KW-1185">Reference proteome</keyword>
<evidence type="ECO:0000313" key="3">
    <source>
        <dbReference type="Proteomes" id="UP000494206"/>
    </source>
</evidence>
<keyword evidence="1" id="KW-0732">Signal</keyword>
<organism evidence="2 3">
    <name type="scientific">Caenorhabditis bovis</name>
    <dbReference type="NCBI Taxonomy" id="2654633"/>
    <lineage>
        <taxon>Eukaryota</taxon>
        <taxon>Metazoa</taxon>
        <taxon>Ecdysozoa</taxon>
        <taxon>Nematoda</taxon>
        <taxon>Chromadorea</taxon>
        <taxon>Rhabditida</taxon>
        <taxon>Rhabditina</taxon>
        <taxon>Rhabditomorpha</taxon>
        <taxon>Rhabditoidea</taxon>
        <taxon>Rhabditidae</taxon>
        <taxon>Peloderinae</taxon>
        <taxon>Caenorhabditis</taxon>
    </lineage>
</organism>
<evidence type="ECO:0000313" key="2">
    <source>
        <dbReference type="EMBL" id="CAB3400042.1"/>
    </source>
</evidence>
<feature type="signal peptide" evidence="1">
    <location>
        <begin position="1"/>
        <end position="19"/>
    </location>
</feature>
<reference evidence="2 3" key="1">
    <citation type="submission" date="2020-04" db="EMBL/GenBank/DDBJ databases">
        <authorList>
            <person name="Laetsch R D."/>
            <person name="Stevens L."/>
            <person name="Kumar S."/>
            <person name="Blaxter L. M."/>
        </authorList>
    </citation>
    <scope>NUCLEOTIDE SEQUENCE [LARGE SCALE GENOMIC DNA]</scope>
</reference>
<gene>
    <name evidence="2" type="ORF">CBOVIS_LOCUS3065</name>
</gene>
<dbReference type="EMBL" id="CADEPM010000002">
    <property type="protein sequence ID" value="CAB3400042.1"/>
    <property type="molecule type" value="Genomic_DNA"/>
</dbReference>
<dbReference type="AlphaFoldDB" id="A0A8S1EJD5"/>
<dbReference type="Proteomes" id="UP000494206">
    <property type="component" value="Unassembled WGS sequence"/>
</dbReference>
<comment type="caution">
    <text evidence="2">The sequence shown here is derived from an EMBL/GenBank/DDBJ whole genome shotgun (WGS) entry which is preliminary data.</text>
</comment>
<name>A0A8S1EJD5_9PELO</name>
<protein>
    <recommendedName>
        <fullName evidence="4">DUF19 domain-containing protein</fullName>
    </recommendedName>
</protein>
<proteinExistence type="predicted"/>
<dbReference type="OrthoDB" id="5871157at2759"/>